<dbReference type="InterPro" id="IPR026876">
    <property type="entry name" value="Fn3_assoc_repeat"/>
</dbReference>
<dbReference type="AlphaFoldDB" id="A0A382BVP4"/>
<accession>A0A382BVP4</accession>
<protein>
    <submittedName>
        <fullName evidence="1">Uncharacterized protein</fullName>
    </submittedName>
</protein>
<dbReference type="Pfam" id="PF13287">
    <property type="entry name" value="Fn3_assoc"/>
    <property type="match status" value="1"/>
</dbReference>
<reference evidence="1" key="1">
    <citation type="submission" date="2018-05" db="EMBL/GenBank/DDBJ databases">
        <authorList>
            <person name="Lanie J.A."/>
            <person name="Ng W.-L."/>
            <person name="Kazmierczak K.M."/>
            <person name="Andrzejewski T.M."/>
            <person name="Davidsen T.M."/>
            <person name="Wayne K.J."/>
            <person name="Tettelin H."/>
            <person name="Glass J.I."/>
            <person name="Rusch D."/>
            <person name="Podicherti R."/>
            <person name="Tsui H.-C.T."/>
            <person name="Winkler M.E."/>
        </authorList>
    </citation>
    <scope>NUCLEOTIDE SEQUENCE</scope>
</reference>
<sequence length="199" mass="21820">MKHLLLTTIAAVLLSVTVSASKVKDTKFKYGRGFFDAPFNEVITTETPGATIIYTLDGSDPRRSETTISGTSPLTVAIDPSSIIKRPKTPGVIVRAYAQKEGWNETNVDTETYIFVESVTHQDPASPGGGWPVGHRVNRQVMIYGMNQSVINDVRWKDKMSDALKAIPSMSLVASLDDWFGPSDGLYANPREQGKKTEI</sequence>
<proteinExistence type="predicted"/>
<gene>
    <name evidence="1" type="ORF">METZ01_LOCUS170740</name>
</gene>
<organism evidence="1">
    <name type="scientific">marine metagenome</name>
    <dbReference type="NCBI Taxonomy" id="408172"/>
    <lineage>
        <taxon>unclassified sequences</taxon>
        <taxon>metagenomes</taxon>
        <taxon>ecological metagenomes</taxon>
    </lineage>
</organism>
<feature type="non-terminal residue" evidence="1">
    <location>
        <position position="199"/>
    </location>
</feature>
<dbReference type="EMBL" id="UINC01031592">
    <property type="protein sequence ID" value="SVB17886.1"/>
    <property type="molecule type" value="Genomic_DNA"/>
</dbReference>
<name>A0A382BVP4_9ZZZZ</name>
<evidence type="ECO:0000313" key="1">
    <source>
        <dbReference type="EMBL" id="SVB17886.1"/>
    </source>
</evidence>